<feature type="transmembrane region" description="Helical" evidence="2">
    <location>
        <begin position="53"/>
        <end position="77"/>
    </location>
</feature>
<reference evidence="3 4" key="1">
    <citation type="submission" date="2018-06" db="EMBL/GenBank/DDBJ databases">
        <title>Comparative genomics reveals the genomic features of Rhizophagus irregularis, R. cerebriforme, R. diaphanum and Gigaspora rosea, and their symbiotic lifestyle signature.</title>
        <authorList>
            <person name="Morin E."/>
            <person name="San Clemente H."/>
            <person name="Chen E.C.H."/>
            <person name="De La Providencia I."/>
            <person name="Hainaut M."/>
            <person name="Kuo A."/>
            <person name="Kohler A."/>
            <person name="Murat C."/>
            <person name="Tang N."/>
            <person name="Roy S."/>
            <person name="Loubradou J."/>
            <person name="Henrissat B."/>
            <person name="Grigoriev I.V."/>
            <person name="Corradi N."/>
            <person name="Roux C."/>
            <person name="Martin F.M."/>
        </authorList>
    </citation>
    <scope>NUCLEOTIDE SEQUENCE [LARGE SCALE GENOMIC DNA]</scope>
    <source>
        <strain evidence="3 4">DAOM 227022</strain>
    </source>
</reference>
<feature type="compositionally biased region" description="Basic and acidic residues" evidence="1">
    <location>
        <begin position="228"/>
        <end position="248"/>
    </location>
</feature>
<keyword evidence="2" id="KW-0812">Transmembrane</keyword>
<evidence type="ECO:0000256" key="1">
    <source>
        <dbReference type="SAM" id="MobiDB-lite"/>
    </source>
</evidence>
<proteinExistence type="predicted"/>
<feature type="transmembrane region" description="Helical" evidence="2">
    <location>
        <begin position="84"/>
        <end position="102"/>
    </location>
</feature>
<dbReference type="EMBL" id="QKYT01000353">
    <property type="protein sequence ID" value="RIA86626.1"/>
    <property type="molecule type" value="Genomic_DNA"/>
</dbReference>
<accession>A0A397SPU0</accession>
<gene>
    <name evidence="3" type="ORF">C1645_878553</name>
</gene>
<evidence type="ECO:0000313" key="3">
    <source>
        <dbReference type="EMBL" id="RIA86626.1"/>
    </source>
</evidence>
<dbReference type="OrthoDB" id="2419290at2759"/>
<protein>
    <recommendedName>
        <fullName evidence="5">Transmembrane protein</fullName>
    </recommendedName>
</protein>
<sequence>MSLKNILACPIICSIFCLMFAELPLIFICPILEYRKLILFDEYNIPYNRYIEYTYFALTFFQLLLAFLVFCCCCFCAREDLSKEFSLATILWLIIPIIYTFFTIDELGDIPFYCPSNYDYDKPELRYVCQTRLANLICMWIMFVGILLTGITMVIPKENLIDIFNDDGEEEYQVLGNGGGNRDGYQSIKQNNLDNGKIQIIKHGEQNGSSNGENDDSGIGGSEGGSSKQDKFKRKEETFGFNHDELQKFIDPSDDNDKLKHVV</sequence>
<organism evidence="3 4">
    <name type="scientific">Glomus cerebriforme</name>
    <dbReference type="NCBI Taxonomy" id="658196"/>
    <lineage>
        <taxon>Eukaryota</taxon>
        <taxon>Fungi</taxon>
        <taxon>Fungi incertae sedis</taxon>
        <taxon>Mucoromycota</taxon>
        <taxon>Glomeromycotina</taxon>
        <taxon>Glomeromycetes</taxon>
        <taxon>Glomerales</taxon>
        <taxon>Glomeraceae</taxon>
        <taxon>Glomus</taxon>
    </lineage>
</organism>
<evidence type="ECO:0000313" key="4">
    <source>
        <dbReference type="Proteomes" id="UP000265703"/>
    </source>
</evidence>
<feature type="transmembrane region" description="Helical" evidence="2">
    <location>
        <begin position="133"/>
        <end position="155"/>
    </location>
</feature>
<keyword evidence="2" id="KW-1133">Transmembrane helix</keyword>
<comment type="caution">
    <text evidence="3">The sequence shown here is derived from an EMBL/GenBank/DDBJ whole genome shotgun (WGS) entry which is preliminary data.</text>
</comment>
<name>A0A397SPU0_9GLOM</name>
<evidence type="ECO:0008006" key="5">
    <source>
        <dbReference type="Google" id="ProtNLM"/>
    </source>
</evidence>
<keyword evidence="2" id="KW-0472">Membrane</keyword>
<dbReference type="AlphaFoldDB" id="A0A397SPU0"/>
<dbReference type="Proteomes" id="UP000265703">
    <property type="component" value="Unassembled WGS sequence"/>
</dbReference>
<evidence type="ECO:0000256" key="2">
    <source>
        <dbReference type="SAM" id="Phobius"/>
    </source>
</evidence>
<feature type="transmembrane region" description="Helical" evidence="2">
    <location>
        <begin position="7"/>
        <end position="33"/>
    </location>
</feature>
<feature type="region of interest" description="Disordered" evidence="1">
    <location>
        <begin position="204"/>
        <end position="263"/>
    </location>
</feature>
<keyword evidence="4" id="KW-1185">Reference proteome</keyword>